<reference evidence="2" key="1">
    <citation type="journal article" date="2016" name="Proc. Natl. Acad. Sci. U.S.A.">
        <title>Comparative genomics of biotechnologically important yeasts.</title>
        <authorList>
            <person name="Riley R."/>
            <person name="Haridas S."/>
            <person name="Wolfe K.H."/>
            <person name="Lopes M.R."/>
            <person name="Hittinger C.T."/>
            <person name="Goeker M."/>
            <person name="Salamov A.A."/>
            <person name="Wisecaver J.H."/>
            <person name="Long T.M."/>
            <person name="Calvey C.H."/>
            <person name="Aerts A.L."/>
            <person name="Barry K.W."/>
            <person name="Choi C."/>
            <person name="Clum A."/>
            <person name="Coughlan A.Y."/>
            <person name="Deshpande S."/>
            <person name="Douglass A.P."/>
            <person name="Hanson S.J."/>
            <person name="Klenk H.-P."/>
            <person name="LaButti K.M."/>
            <person name="Lapidus A."/>
            <person name="Lindquist E.A."/>
            <person name="Lipzen A.M."/>
            <person name="Meier-Kolthoff J.P."/>
            <person name="Ohm R.A."/>
            <person name="Otillar R.P."/>
            <person name="Pangilinan J.L."/>
            <person name="Peng Y."/>
            <person name="Rokas A."/>
            <person name="Rosa C.A."/>
            <person name="Scheuner C."/>
            <person name="Sibirny A.A."/>
            <person name="Slot J.C."/>
            <person name="Stielow J.B."/>
            <person name="Sun H."/>
            <person name="Kurtzman C.P."/>
            <person name="Blackwell M."/>
            <person name="Grigoriev I.V."/>
            <person name="Jeffries T.W."/>
        </authorList>
    </citation>
    <scope>NUCLEOTIDE SEQUENCE [LARGE SCALE GENOMIC DNA]</scope>
    <source>
        <strain evidence="2">NRRL Y-1626</strain>
    </source>
</reference>
<dbReference type="EMBL" id="LXPE01000116">
    <property type="protein sequence ID" value="OBA25399.1"/>
    <property type="molecule type" value="Genomic_DNA"/>
</dbReference>
<evidence type="ECO:0000313" key="1">
    <source>
        <dbReference type="EMBL" id="OBA25399.1"/>
    </source>
</evidence>
<feature type="non-terminal residue" evidence="1">
    <location>
        <position position="1"/>
    </location>
</feature>
<dbReference type="SUPFAM" id="SSF81901">
    <property type="entry name" value="HCP-like"/>
    <property type="match status" value="1"/>
</dbReference>
<sequence>RDETFWEVFKFLHYLNPEADFEKIFYDYIKDKQTTGYATFAVLNYDNGAKIQKIFKENLQADHYIINDFGLQKNIQLGISSKYIPALYQSCKFDFQLLPASQAQEKAIFIQKLRVILESLQMKENIPIFHQNFVNIMNYKTGKSSELNTFAMVQLSSMGFEKAINNIANELIHPVKILTPPIDNINETSIDPILNTGISKYLTSYKLGNLNHGLQLSSIFDNMKQWSKMLSLNYLISDTNGNFYSFYNLGKIYEDGKGVPQDFNKAAEYYSKVLTHDALSSYHDMSMTSNGLEISVQILLFKLKLKKWFYKISFLQKIIERFQNMGTKFFTNFGSLEKSGENIVLSQVTKFKQKAMHTLFNLGIDPSVLWSVSVIAMFALLPQILKHLAKVNRWNITINGTQFVNGVEVGRERVVIEQQEDNNGEEVIIEEDVNNINDSDDEDIEFFNE</sequence>
<proteinExistence type="predicted"/>
<evidence type="ECO:0000313" key="2">
    <source>
        <dbReference type="Proteomes" id="UP000092321"/>
    </source>
</evidence>
<accession>A0A1B7T9I5</accession>
<organism evidence="1 2">
    <name type="scientific">Hanseniaspora valbyensis NRRL Y-1626</name>
    <dbReference type="NCBI Taxonomy" id="766949"/>
    <lineage>
        <taxon>Eukaryota</taxon>
        <taxon>Fungi</taxon>
        <taxon>Dikarya</taxon>
        <taxon>Ascomycota</taxon>
        <taxon>Saccharomycotina</taxon>
        <taxon>Saccharomycetes</taxon>
        <taxon>Saccharomycodales</taxon>
        <taxon>Saccharomycodaceae</taxon>
        <taxon>Hanseniaspora</taxon>
    </lineage>
</organism>
<dbReference type="SMART" id="SM00671">
    <property type="entry name" value="SEL1"/>
    <property type="match status" value="1"/>
</dbReference>
<evidence type="ECO:0008006" key="3">
    <source>
        <dbReference type="Google" id="ProtNLM"/>
    </source>
</evidence>
<dbReference type="Proteomes" id="UP000092321">
    <property type="component" value="Unassembled WGS sequence"/>
</dbReference>
<dbReference type="InterPro" id="IPR006597">
    <property type="entry name" value="Sel1-like"/>
</dbReference>
<dbReference type="OrthoDB" id="3972414at2759"/>
<dbReference type="InterPro" id="IPR011990">
    <property type="entry name" value="TPR-like_helical_dom_sf"/>
</dbReference>
<keyword evidence="2" id="KW-1185">Reference proteome</keyword>
<dbReference type="Gene3D" id="1.25.40.10">
    <property type="entry name" value="Tetratricopeptide repeat domain"/>
    <property type="match status" value="1"/>
</dbReference>
<gene>
    <name evidence="1" type="ORF">HANVADRAFT_3793</name>
</gene>
<dbReference type="AlphaFoldDB" id="A0A1B7T9I5"/>
<protein>
    <recommendedName>
        <fullName evidence="3">HCP-like protein</fullName>
    </recommendedName>
</protein>
<name>A0A1B7T9I5_9ASCO</name>
<comment type="caution">
    <text evidence="1">The sequence shown here is derived from an EMBL/GenBank/DDBJ whole genome shotgun (WGS) entry which is preliminary data.</text>
</comment>